<evidence type="ECO:0000256" key="2">
    <source>
        <dbReference type="ARBA" id="ARBA00022692"/>
    </source>
</evidence>
<reference evidence="8 9" key="1">
    <citation type="submission" date="2019-12" db="EMBL/GenBank/DDBJ databases">
        <authorList>
            <person name="Alioto T."/>
            <person name="Alioto T."/>
            <person name="Gomez Garrido J."/>
        </authorList>
    </citation>
    <scope>NUCLEOTIDE SEQUENCE [LARGE SCALE GENOMIC DNA]</scope>
</reference>
<name>A0A8S0VD23_OLEEU</name>
<dbReference type="GO" id="GO:0005789">
    <property type="term" value="C:endoplasmic reticulum membrane"/>
    <property type="evidence" value="ECO:0007669"/>
    <property type="project" value="UniProtKB-SubCell"/>
</dbReference>
<gene>
    <name evidence="8" type="ORF">OLEA9_A085229</name>
</gene>
<feature type="domain" description="Reticulon" evidence="7">
    <location>
        <begin position="85"/>
        <end position="250"/>
    </location>
</feature>
<dbReference type="Proteomes" id="UP000594638">
    <property type="component" value="Unassembled WGS sequence"/>
</dbReference>
<feature type="transmembrane region" description="Helical" evidence="6">
    <location>
        <begin position="125"/>
        <end position="146"/>
    </location>
</feature>
<protein>
    <recommendedName>
        <fullName evidence="6">Reticulon-like protein</fullName>
    </recommendedName>
</protein>
<dbReference type="InterPro" id="IPR045064">
    <property type="entry name" value="Reticulon-like"/>
</dbReference>
<evidence type="ECO:0000313" key="8">
    <source>
        <dbReference type="EMBL" id="CAA3029318.1"/>
    </source>
</evidence>
<dbReference type="PANTHER" id="PTHR10994:SF193">
    <property type="entry name" value="RETICULON-LIKE PROTEIN"/>
    <property type="match status" value="1"/>
</dbReference>
<dbReference type="Pfam" id="PF02453">
    <property type="entry name" value="Reticulon"/>
    <property type="match status" value="1"/>
</dbReference>
<feature type="transmembrane region" description="Helical" evidence="6">
    <location>
        <begin position="167"/>
        <end position="185"/>
    </location>
</feature>
<feature type="transmembrane region" description="Helical" evidence="6">
    <location>
        <begin position="98"/>
        <end position="119"/>
    </location>
</feature>
<dbReference type="AlphaFoldDB" id="A0A8S0VD23"/>
<accession>A0A8S0VD23</accession>
<keyword evidence="5 6" id="KW-0472">Membrane</keyword>
<sequence>MKLKFGKIERCMLVNDVAALVSCTRTFSCSAAETHLGYSPVVSLKEGAALTVDSFSALAEDLPLRRCDDSDEHSKVDKLLGSGKVADILLWRDEKKTFNCFLLLVLLYYWFFLSGRTFITSAAKLLMMIIVSLYGYSMLPANICGFTIPRVSSACFEVSKVDMRNSFLAMACMWNELSLVTRLLAQGEDWCTFLKVSSFFYFCKLIVPHFLTMAIGIALVVAFTLFFVYEQYEDEIDGMAKVVINRLRKA</sequence>
<dbReference type="PROSITE" id="PS50845">
    <property type="entry name" value="RETICULON"/>
    <property type="match status" value="1"/>
</dbReference>
<dbReference type="PANTHER" id="PTHR10994">
    <property type="entry name" value="RETICULON"/>
    <property type="match status" value="1"/>
</dbReference>
<keyword evidence="4 6" id="KW-1133">Transmembrane helix</keyword>
<evidence type="ECO:0000313" key="9">
    <source>
        <dbReference type="Proteomes" id="UP000594638"/>
    </source>
</evidence>
<dbReference type="Gramene" id="OE9A085229T1">
    <property type="protein sequence ID" value="OE9A085229C1"/>
    <property type="gene ID" value="OE9A085229"/>
</dbReference>
<evidence type="ECO:0000259" key="7">
    <source>
        <dbReference type="PROSITE" id="PS50845"/>
    </source>
</evidence>
<dbReference type="EMBL" id="CACTIH010009303">
    <property type="protein sequence ID" value="CAA3029318.1"/>
    <property type="molecule type" value="Genomic_DNA"/>
</dbReference>
<evidence type="ECO:0000256" key="4">
    <source>
        <dbReference type="ARBA" id="ARBA00022989"/>
    </source>
</evidence>
<evidence type="ECO:0000256" key="5">
    <source>
        <dbReference type="ARBA" id="ARBA00023136"/>
    </source>
</evidence>
<comment type="caution">
    <text evidence="8">The sequence shown here is derived from an EMBL/GenBank/DDBJ whole genome shotgun (WGS) entry which is preliminary data.</text>
</comment>
<evidence type="ECO:0000256" key="6">
    <source>
        <dbReference type="RuleBase" id="RU363132"/>
    </source>
</evidence>
<proteinExistence type="predicted"/>
<keyword evidence="2 6" id="KW-0812">Transmembrane</keyword>
<evidence type="ECO:0000256" key="3">
    <source>
        <dbReference type="ARBA" id="ARBA00022824"/>
    </source>
</evidence>
<comment type="subcellular location">
    <subcellularLocation>
        <location evidence="1 6">Endoplasmic reticulum membrane</location>
        <topology evidence="1 6">Multi-pass membrane protein</topology>
    </subcellularLocation>
</comment>
<evidence type="ECO:0000256" key="1">
    <source>
        <dbReference type="ARBA" id="ARBA00004477"/>
    </source>
</evidence>
<keyword evidence="9" id="KW-1185">Reference proteome</keyword>
<feature type="transmembrane region" description="Helical" evidence="6">
    <location>
        <begin position="205"/>
        <end position="229"/>
    </location>
</feature>
<dbReference type="GO" id="GO:0009617">
    <property type="term" value="P:response to bacterium"/>
    <property type="evidence" value="ECO:0007669"/>
    <property type="project" value="InterPro"/>
</dbReference>
<keyword evidence="3 6" id="KW-0256">Endoplasmic reticulum</keyword>
<organism evidence="8 9">
    <name type="scientific">Olea europaea subsp. europaea</name>
    <dbReference type="NCBI Taxonomy" id="158383"/>
    <lineage>
        <taxon>Eukaryota</taxon>
        <taxon>Viridiplantae</taxon>
        <taxon>Streptophyta</taxon>
        <taxon>Embryophyta</taxon>
        <taxon>Tracheophyta</taxon>
        <taxon>Spermatophyta</taxon>
        <taxon>Magnoliopsida</taxon>
        <taxon>eudicotyledons</taxon>
        <taxon>Gunneridae</taxon>
        <taxon>Pentapetalae</taxon>
        <taxon>asterids</taxon>
        <taxon>lamiids</taxon>
        <taxon>Lamiales</taxon>
        <taxon>Oleaceae</taxon>
        <taxon>Oleeae</taxon>
        <taxon>Olea</taxon>
    </lineage>
</organism>
<dbReference type="InterPro" id="IPR003388">
    <property type="entry name" value="Reticulon"/>
</dbReference>
<dbReference type="OrthoDB" id="10058185at2759"/>